<keyword evidence="1" id="KW-1277">Toxin-antitoxin system</keyword>
<gene>
    <name evidence="5" type="ORF">MFP26_18455</name>
</gene>
<keyword evidence="3" id="KW-0378">Hydrolase</keyword>
<dbReference type="Proteomes" id="UP001203069">
    <property type="component" value="Unassembled WGS sequence"/>
</dbReference>
<proteinExistence type="inferred from homology"/>
<accession>A0ABT0MZQ9</accession>
<dbReference type="Pfam" id="PF01934">
    <property type="entry name" value="HepT-like"/>
    <property type="match status" value="1"/>
</dbReference>
<dbReference type="InterPro" id="IPR037038">
    <property type="entry name" value="HepT-like_sf"/>
</dbReference>
<dbReference type="RefSeq" id="WP_249228971.1">
    <property type="nucleotide sequence ID" value="NZ_JAKPBZ010000114.1"/>
</dbReference>
<dbReference type="PANTHER" id="PTHR33397:SF3">
    <property type="entry name" value="MRNA NUCLEASE HEPT"/>
    <property type="match status" value="1"/>
</dbReference>
<evidence type="ECO:0000256" key="2">
    <source>
        <dbReference type="ARBA" id="ARBA00022722"/>
    </source>
</evidence>
<protein>
    <submittedName>
        <fullName evidence="5">DUF86 domain-containing protein</fullName>
    </submittedName>
</protein>
<evidence type="ECO:0000313" key="5">
    <source>
        <dbReference type="EMBL" id="MCL2894664.1"/>
    </source>
</evidence>
<evidence type="ECO:0000256" key="3">
    <source>
        <dbReference type="ARBA" id="ARBA00022801"/>
    </source>
</evidence>
<dbReference type="EMBL" id="JAKPBZ010000114">
    <property type="protein sequence ID" value="MCL2894664.1"/>
    <property type="molecule type" value="Genomic_DNA"/>
</dbReference>
<dbReference type="NCBIfam" id="NF047751">
    <property type="entry name" value="HepT_toxin"/>
    <property type="match status" value="1"/>
</dbReference>
<dbReference type="Gene3D" id="1.20.120.580">
    <property type="entry name" value="bsu32300-like"/>
    <property type="match status" value="1"/>
</dbReference>
<sequence>MNDILLNKSATIRRCVRRIKEEFDGEELFKRNFTKQDSIILNLQRACEAAIDMANYLIRRRQLGIPQSSRDSFSLLATHGIIPNELSDNLQKIVGLRNIAVHDYQALNIDIVIYVIQNRLGDFEDFIKEIARNTQTDS</sequence>
<keyword evidence="2" id="KW-0540">Nuclease</keyword>
<dbReference type="PANTHER" id="PTHR33397">
    <property type="entry name" value="UPF0331 PROTEIN YUTE"/>
    <property type="match status" value="1"/>
</dbReference>
<dbReference type="InterPro" id="IPR052379">
    <property type="entry name" value="Type_VII_TA_RNase"/>
</dbReference>
<evidence type="ECO:0000256" key="4">
    <source>
        <dbReference type="ARBA" id="ARBA00024207"/>
    </source>
</evidence>
<reference evidence="5 6" key="1">
    <citation type="submission" date="2022-02" db="EMBL/GenBank/DDBJ databases">
        <title>Description of Brenneria tiliae sp. nov. isolated from symptomatic Tilia x moltkei and Tilia x europaea trees in the UK.</title>
        <authorList>
            <person name="Kile H."/>
        </authorList>
    </citation>
    <scope>NUCLEOTIDE SEQUENCE [LARGE SCALE GENOMIC DNA]</scope>
    <source>
        <strain evidence="5 6">MC1SB4.1</strain>
    </source>
</reference>
<keyword evidence="6" id="KW-1185">Reference proteome</keyword>
<comment type="caution">
    <text evidence="5">The sequence shown here is derived from an EMBL/GenBank/DDBJ whole genome shotgun (WGS) entry which is preliminary data.</text>
</comment>
<comment type="similarity">
    <text evidence="4">Belongs to the HepT RNase toxin family.</text>
</comment>
<organism evidence="5 6">
    <name type="scientific">Brenneria tiliae</name>
    <dbReference type="NCBI Taxonomy" id="2914984"/>
    <lineage>
        <taxon>Bacteria</taxon>
        <taxon>Pseudomonadati</taxon>
        <taxon>Pseudomonadota</taxon>
        <taxon>Gammaproteobacteria</taxon>
        <taxon>Enterobacterales</taxon>
        <taxon>Pectobacteriaceae</taxon>
        <taxon>Brenneria</taxon>
    </lineage>
</organism>
<evidence type="ECO:0000256" key="1">
    <source>
        <dbReference type="ARBA" id="ARBA00022649"/>
    </source>
</evidence>
<evidence type="ECO:0000313" key="6">
    <source>
        <dbReference type="Proteomes" id="UP001203069"/>
    </source>
</evidence>
<dbReference type="InterPro" id="IPR008201">
    <property type="entry name" value="HepT-like"/>
</dbReference>
<name>A0ABT0MZQ9_9GAMM</name>